<name>A0ABP3I8Q3_9ACTN</name>
<dbReference type="Proteomes" id="UP001500879">
    <property type="component" value="Unassembled WGS sequence"/>
</dbReference>
<accession>A0ABP3I8Q3</accession>
<protein>
    <submittedName>
        <fullName evidence="1">Uncharacterized protein</fullName>
    </submittedName>
</protein>
<evidence type="ECO:0000313" key="2">
    <source>
        <dbReference type="Proteomes" id="UP001500879"/>
    </source>
</evidence>
<dbReference type="PANTHER" id="PTHR44147">
    <property type="entry name" value="DEHYDROGENASE/REDUCTASE SDR FAMILY MEMBER 1"/>
    <property type="match status" value="1"/>
</dbReference>
<proteinExistence type="predicted"/>
<comment type="caution">
    <text evidence="1">The sequence shown here is derived from an EMBL/GenBank/DDBJ whole genome shotgun (WGS) entry which is preliminary data.</text>
</comment>
<reference evidence="2" key="1">
    <citation type="journal article" date="2019" name="Int. J. Syst. Evol. Microbiol.">
        <title>The Global Catalogue of Microorganisms (GCM) 10K type strain sequencing project: providing services to taxonomists for standard genome sequencing and annotation.</title>
        <authorList>
            <consortium name="The Broad Institute Genomics Platform"/>
            <consortium name="The Broad Institute Genome Sequencing Center for Infectious Disease"/>
            <person name="Wu L."/>
            <person name="Ma J."/>
        </authorList>
    </citation>
    <scope>NUCLEOTIDE SEQUENCE [LARGE SCALE GENOMIC DNA]</scope>
    <source>
        <strain evidence="2">JCM 4788</strain>
    </source>
</reference>
<sequence>MARSGWPPGWPRNCGGTGGTAVCVTPGFLRSEEMLDHFGVTEENWREAVAKEPHFAVAESPAFIGRAVAALAGDPERGRWNGRSVSSGELAKVYGVRDADGSQPDCFRYFEEVVFGGREASADAYR</sequence>
<dbReference type="EMBL" id="BAAABX010000013">
    <property type="protein sequence ID" value="GAA0394289.1"/>
    <property type="molecule type" value="Genomic_DNA"/>
</dbReference>
<evidence type="ECO:0000313" key="1">
    <source>
        <dbReference type="EMBL" id="GAA0394289.1"/>
    </source>
</evidence>
<gene>
    <name evidence="1" type="ORF">GCM10010357_14000</name>
</gene>
<organism evidence="1 2">
    <name type="scientific">Streptomyces luteireticuli</name>
    <dbReference type="NCBI Taxonomy" id="173858"/>
    <lineage>
        <taxon>Bacteria</taxon>
        <taxon>Bacillati</taxon>
        <taxon>Actinomycetota</taxon>
        <taxon>Actinomycetes</taxon>
        <taxon>Kitasatosporales</taxon>
        <taxon>Streptomycetaceae</taxon>
        <taxon>Streptomyces</taxon>
    </lineage>
</organism>
<keyword evidence="2" id="KW-1185">Reference proteome</keyword>
<dbReference type="PANTHER" id="PTHR44147:SF2">
    <property type="entry name" value="DEHYDROGENASE_REDUCTASE SDR FAMILY MEMBER 1"/>
    <property type="match status" value="1"/>
</dbReference>